<evidence type="ECO:0000256" key="6">
    <source>
        <dbReference type="ARBA" id="ARBA00023170"/>
    </source>
</evidence>
<dbReference type="PANTHER" id="PTHR45695:SF9">
    <property type="entry name" value="LEUCOKININ RECEPTOR"/>
    <property type="match status" value="1"/>
</dbReference>
<dbReference type="RefSeq" id="XP_006812812.1">
    <property type="nucleotide sequence ID" value="XM_006812749.1"/>
</dbReference>
<keyword evidence="2 8" id="KW-0812">Transmembrane</keyword>
<protein>
    <submittedName>
        <fullName evidence="12">B1 bradykinin receptor-like</fullName>
    </submittedName>
</protein>
<proteinExistence type="inferred from homology"/>
<dbReference type="Pfam" id="PF00001">
    <property type="entry name" value="7tm_1"/>
    <property type="match status" value="1"/>
</dbReference>
<keyword evidence="4 8" id="KW-0297">G-protein coupled receptor</keyword>
<evidence type="ECO:0000259" key="10">
    <source>
        <dbReference type="PROSITE" id="PS50262"/>
    </source>
</evidence>
<evidence type="ECO:0000256" key="7">
    <source>
        <dbReference type="ARBA" id="ARBA00023224"/>
    </source>
</evidence>
<dbReference type="GeneID" id="102804114"/>
<reference evidence="12" key="1">
    <citation type="submission" date="2025-08" db="UniProtKB">
        <authorList>
            <consortium name="RefSeq"/>
        </authorList>
    </citation>
    <scope>IDENTIFICATION</scope>
    <source>
        <tissue evidence="12">Testes</tissue>
    </source>
</reference>
<feature type="transmembrane region" description="Helical" evidence="9">
    <location>
        <begin position="14"/>
        <end position="35"/>
    </location>
</feature>
<sequence>MVFRWNYGPVLCHLLPYLSKSATLVSIYTLIFIAFDRYTAVMSPVASTVSRQRRITVVIVIWIASLLFSLPLAYFKKYENVVNGGVTVPAVNSLTSIVILFGICWLPARIFTLVATRWYSDPVVIMTIKCCIFIWLILSDCVFNPVVYVLLSDKFKAEARRVCRCCFDLNERYPPSAATRTTAIISHTNTRNTIFNN</sequence>
<comment type="similarity">
    <text evidence="8">Belongs to the G-protein coupled receptor 1 family.</text>
</comment>
<evidence type="ECO:0000256" key="8">
    <source>
        <dbReference type="RuleBase" id="RU000688"/>
    </source>
</evidence>
<gene>
    <name evidence="12" type="primary">LOC102804114</name>
</gene>
<organism evidence="11 12">
    <name type="scientific">Saccoglossus kowalevskii</name>
    <name type="common">Acorn worm</name>
    <dbReference type="NCBI Taxonomy" id="10224"/>
    <lineage>
        <taxon>Eukaryota</taxon>
        <taxon>Metazoa</taxon>
        <taxon>Hemichordata</taxon>
        <taxon>Enteropneusta</taxon>
        <taxon>Harrimaniidae</taxon>
        <taxon>Saccoglossus</taxon>
    </lineage>
</organism>
<evidence type="ECO:0000256" key="2">
    <source>
        <dbReference type="ARBA" id="ARBA00022692"/>
    </source>
</evidence>
<keyword evidence="3 9" id="KW-1133">Transmembrane helix</keyword>
<evidence type="ECO:0000256" key="5">
    <source>
        <dbReference type="ARBA" id="ARBA00023136"/>
    </source>
</evidence>
<feature type="transmembrane region" description="Helical" evidence="9">
    <location>
        <begin position="55"/>
        <end position="74"/>
    </location>
</feature>
<dbReference type="InterPro" id="IPR000276">
    <property type="entry name" value="GPCR_Rhodpsn"/>
</dbReference>
<dbReference type="Gene3D" id="1.20.1070.10">
    <property type="entry name" value="Rhodopsin 7-helix transmembrane proteins"/>
    <property type="match status" value="2"/>
</dbReference>
<evidence type="ECO:0000256" key="4">
    <source>
        <dbReference type="ARBA" id="ARBA00023040"/>
    </source>
</evidence>
<dbReference type="SUPFAM" id="SSF81321">
    <property type="entry name" value="Family A G protein-coupled receptor-like"/>
    <property type="match status" value="1"/>
</dbReference>
<feature type="transmembrane region" description="Helical" evidence="9">
    <location>
        <begin position="118"/>
        <end position="138"/>
    </location>
</feature>
<comment type="subcellular location">
    <subcellularLocation>
        <location evidence="1">Membrane</location>
        <topology evidence="1">Multi-pass membrane protein</topology>
    </subcellularLocation>
</comment>
<feature type="domain" description="G-protein coupled receptors family 1 profile" evidence="10">
    <location>
        <begin position="1"/>
        <end position="197"/>
    </location>
</feature>
<dbReference type="PANTHER" id="PTHR45695">
    <property type="entry name" value="LEUCOKININ RECEPTOR-RELATED"/>
    <property type="match status" value="1"/>
</dbReference>
<dbReference type="PRINTS" id="PR00237">
    <property type="entry name" value="GPCRRHODOPSN"/>
</dbReference>
<keyword evidence="5 9" id="KW-0472">Membrane</keyword>
<keyword evidence="7 8" id="KW-0807">Transducer</keyword>
<dbReference type="PROSITE" id="PS00237">
    <property type="entry name" value="G_PROTEIN_RECEP_F1_1"/>
    <property type="match status" value="1"/>
</dbReference>
<evidence type="ECO:0000313" key="12">
    <source>
        <dbReference type="RefSeq" id="XP_006812812.1"/>
    </source>
</evidence>
<dbReference type="Proteomes" id="UP000694865">
    <property type="component" value="Unplaced"/>
</dbReference>
<keyword evidence="11" id="KW-1185">Reference proteome</keyword>
<dbReference type="InterPro" id="IPR017452">
    <property type="entry name" value="GPCR_Rhodpsn_7TM"/>
</dbReference>
<evidence type="ECO:0000313" key="11">
    <source>
        <dbReference type="Proteomes" id="UP000694865"/>
    </source>
</evidence>
<dbReference type="PROSITE" id="PS50262">
    <property type="entry name" value="G_PROTEIN_RECEP_F1_2"/>
    <property type="match status" value="1"/>
</dbReference>
<evidence type="ECO:0000256" key="3">
    <source>
        <dbReference type="ARBA" id="ARBA00022989"/>
    </source>
</evidence>
<evidence type="ECO:0000256" key="1">
    <source>
        <dbReference type="ARBA" id="ARBA00004141"/>
    </source>
</evidence>
<evidence type="ECO:0000256" key="9">
    <source>
        <dbReference type="SAM" id="Phobius"/>
    </source>
</evidence>
<name>A0ABM0LYH1_SACKO</name>
<keyword evidence="6 8" id="KW-0675">Receptor</keyword>
<feature type="transmembrane region" description="Helical" evidence="9">
    <location>
        <begin position="86"/>
        <end position="106"/>
    </location>
</feature>
<accession>A0ABM0LYH1</accession>